<protein>
    <submittedName>
        <fullName evidence="1">Uncharacterized protein</fullName>
    </submittedName>
</protein>
<evidence type="ECO:0000313" key="1">
    <source>
        <dbReference type="EMBL" id="GAK96891.1"/>
    </source>
</evidence>
<dbReference type="Proteomes" id="UP000029221">
    <property type="component" value="Unassembled WGS sequence"/>
</dbReference>
<reference evidence="1" key="1">
    <citation type="journal article" date="2014" name="Genome Announc.">
        <title>Draft Genome Sequences of Marine Flavobacterium Nonlabens Strains NR17, NR24, NR27, NR32, NR33, and Ara13.</title>
        <authorList>
            <person name="Nakanishi M."/>
            <person name="Meirelles P."/>
            <person name="Suzuki R."/>
            <person name="Takatani N."/>
            <person name="Mino S."/>
            <person name="Suda W."/>
            <person name="Oshima K."/>
            <person name="Hattori M."/>
            <person name="Ohkuma M."/>
            <person name="Hosokawa M."/>
            <person name="Miyashita K."/>
            <person name="Thompson F.L."/>
            <person name="Niwa A."/>
            <person name="Sawabe T."/>
            <person name="Sawabe T."/>
        </authorList>
    </citation>
    <scope>NUCLEOTIDE SEQUENCE [LARGE SCALE GENOMIC DNA]</scope>
    <source>
        <strain evidence="1">JCM 19294</strain>
    </source>
</reference>
<organism evidence="1 2">
    <name type="scientific">Nonlabens tegetincola</name>
    <dbReference type="NCBI Taxonomy" id="323273"/>
    <lineage>
        <taxon>Bacteria</taxon>
        <taxon>Pseudomonadati</taxon>
        <taxon>Bacteroidota</taxon>
        <taxon>Flavobacteriia</taxon>
        <taxon>Flavobacteriales</taxon>
        <taxon>Flavobacteriaceae</taxon>
        <taxon>Nonlabens</taxon>
    </lineage>
</organism>
<comment type="caution">
    <text evidence="1">The sequence shown here is derived from an EMBL/GenBank/DDBJ whole genome shotgun (WGS) entry which is preliminary data.</text>
</comment>
<sequence>MVGAMAMCKLDVGCDSAFAKARLTTHFVLVIDIIVPRNSLPLPSVI</sequence>
<name>A0A090QMZ5_9FLAO</name>
<dbReference type="EMBL" id="BBML01000003">
    <property type="protein sequence ID" value="GAK96891.1"/>
    <property type="molecule type" value="Genomic_DNA"/>
</dbReference>
<accession>A0A090QMZ5</accession>
<evidence type="ECO:0000313" key="2">
    <source>
        <dbReference type="Proteomes" id="UP000029221"/>
    </source>
</evidence>
<proteinExistence type="predicted"/>
<dbReference type="AlphaFoldDB" id="A0A090QMZ5"/>
<keyword evidence="2" id="KW-1185">Reference proteome</keyword>
<gene>
    <name evidence="1" type="ORF">JCM19294_1200</name>
</gene>